<sequence>MTRARTLLTACALAAGLVAGTAATASASDRCGSFLPFGDTHVTGGTTPQDTHVTGGSPEDTHLTGGSPEDTHVTGGTTPQDTHVTGGSPEDTHVTGGTTPQDTHVTGTTR</sequence>
<evidence type="ECO:0000313" key="3">
    <source>
        <dbReference type="EMBL" id="GAA1912226.1"/>
    </source>
</evidence>
<keyword evidence="4" id="KW-1185">Reference proteome</keyword>
<proteinExistence type="predicted"/>
<feature type="chain" id="PRO_5046021311" evidence="2">
    <location>
        <begin position="28"/>
        <end position="110"/>
    </location>
</feature>
<feature type="region of interest" description="Disordered" evidence="1">
    <location>
        <begin position="38"/>
        <end position="110"/>
    </location>
</feature>
<feature type="compositionally biased region" description="Polar residues" evidence="1">
    <location>
        <begin position="43"/>
        <end position="54"/>
    </location>
</feature>
<dbReference type="Proteomes" id="UP001501303">
    <property type="component" value="Unassembled WGS sequence"/>
</dbReference>
<dbReference type="EMBL" id="BAAAMJ010000020">
    <property type="protein sequence ID" value="GAA1912226.1"/>
    <property type="molecule type" value="Genomic_DNA"/>
</dbReference>
<gene>
    <name evidence="3" type="ORF">GCM10009716_22610</name>
</gene>
<comment type="caution">
    <text evidence="3">The sequence shown here is derived from an EMBL/GenBank/DDBJ whole genome shotgun (WGS) entry which is preliminary data.</text>
</comment>
<evidence type="ECO:0000256" key="1">
    <source>
        <dbReference type="SAM" id="MobiDB-lite"/>
    </source>
</evidence>
<protein>
    <submittedName>
        <fullName evidence="3">Uncharacterized protein</fullName>
    </submittedName>
</protein>
<evidence type="ECO:0000256" key="2">
    <source>
        <dbReference type="SAM" id="SignalP"/>
    </source>
</evidence>
<feature type="compositionally biased region" description="Polar residues" evidence="1">
    <location>
        <begin position="74"/>
        <end position="85"/>
    </location>
</feature>
<accession>A0ABP5AF24</accession>
<evidence type="ECO:0000313" key="4">
    <source>
        <dbReference type="Proteomes" id="UP001501303"/>
    </source>
</evidence>
<keyword evidence="2" id="KW-0732">Signal</keyword>
<organism evidence="3 4">
    <name type="scientific">Streptomyces sodiiphilus</name>
    <dbReference type="NCBI Taxonomy" id="226217"/>
    <lineage>
        <taxon>Bacteria</taxon>
        <taxon>Bacillati</taxon>
        <taxon>Actinomycetota</taxon>
        <taxon>Actinomycetes</taxon>
        <taxon>Kitasatosporales</taxon>
        <taxon>Streptomycetaceae</taxon>
        <taxon>Streptomyces</taxon>
    </lineage>
</organism>
<reference evidence="4" key="1">
    <citation type="journal article" date="2019" name="Int. J. Syst. Evol. Microbiol.">
        <title>The Global Catalogue of Microorganisms (GCM) 10K type strain sequencing project: providing services to taxonomists for standard genome sequencing and annotation.</title>
        <authorList>
            <consortium name="The Broad Institute Genomics Platform"/>
            <consortium name="The Broad Institute Genome Sequencing Center for Infectious Disease"/>
            <person name="Wu L."/>
            <person name="Ma J."/>
        </authorList>
    </citation>
    <scope>NUCLEOTIDE SEQUENCE [LARGE SCALE GENOMIC DNA]</scope>
    <source>
        <strain evidence="4">JCM 13581</strain>
    </source>
</reference>
<name>A0ABP5AF24_9ACTN</name>
<feature type="signal peptide" evidence="2">
    <location>
        <begin position="1"/>
        <end position="27"/>
    </location>
</feature>
<dbReference type="RefSeq" id="WP_344261083.1">
    <property type="nucleotide sequence ID" value="NZ_BAAAMJ010000020.1"/>
</dbReference>
<feature type="compositionally biased region" description="Polar residues" evidence="1">
    <location>
        <begin position="95"/>
        <end position="110"/>
    </location>
</feature>